<feature type="transmembrane region" description="Helical" evidence="1">
    <location>
        <begin position="28"/>
        <end position="47"/>
    </location>
</feature>
<accession>A0A2P2QJD6</accession>
<dbReference type="AlphaFoldDB" id="A0A2P2QJD6"/>
<keyword evidence="1" id="KW-0812">Transmembrane</keyword>
<keyword evidence="1" id="KW-1133">Transmembrane helix</keyword>
<keyword evidence="1" id="KW-0472">Membrane</keyword>
<dbReference type="EMBL" id="GGEC01086622">
    <property type="protein sequence ID" value="MBX67106.1"/>
    <property type="molecule type" value="Transcribed_RNA"/>
</dbReference>
<feature type="transmembrane region" description="Helical" evidence="1">
    <location>
        <begin position="54"/>
        <end position="76"/>
    </location>
</feature>
<sequence length="78" mass="9346">MVLCQSSCIDFHVPVVPFFDFTLFMNSSQLFCFLSFCNFVFVLLWVYEVECFRSFPFFFFSSSNPYVLDLCCYLFFLI</sequence>
<evidence type="ECO:0000313" key="2">
    <source>
        <dbReference type="EMBL" id="MBX67106.1"/>
    </source>
</evidence>
<reference evidence="2" key="1">
    <citation type="submission" date="2018-02" db="EMBL/GenBank/DDBJ databases">
        <title>Rhizophora mucronata_Transcriptome.</title>
        <authorList>
            <person name="Meera S.P."/>
            <person name="Sreeshan A."/>
            <person name="Augustine A."/>
        </authorList>
    </citation>
    <scope>NUCLEOTIDE SEQUENCE</scope>
    <source>
        <tissue evidence="2">Leaf</tissue>
    </source>
</reference>
<protein>
    <submittedName>
        <fullName evidence="2">Uncharacterized protein</fullName>
    </submittedName>
</protein>
<evidence type="ECO:0000256" key="1">
    <source>
        <dbReference type="SAM" id="Phobius"/>
    </source>
</evidence>
<organism evidence="2">
    <name type="scientific">Rhizophora mucronata</name>
    <name type="common">Asiatic mangrove</name>
    <dbReference type="NCBI Taxonomy" id="61149"/>
    <lineage>
        <taxon>Eukaryota</taxon>
        <taxon>Viridiplantae</taxon>
        <taxon>Streptophyta</taxon>
        <taxon>Embryophyta</taxon>
        <taxon>Tracheophyta</taxon>
        <taxon>Spermatophyta</taxon>
        <taxon>Magnoliopsida</taxon>
        <taxon>eudicotyledons</taxon>
        <taxon>Gunneridae</taxon>
        <taxon>Pentapetalae</taxon>
        <taxon>rosids</taxon>
        <taxon>fabids</taxon>
        <taxon>Malpighiales</taxon>
        <taxon>Rhizophoraceae</taxon>
        <taxon>Rhizophora</taxon>
    </lineage>
</organism>
<name>A0A2P2QJD6_RHIMU</name>
<proteinExistence type="predicted"/>